<reference evidence="10 11" key="1">
    <citation type="journal article" date="2013" name="PLoS ONE">
        <title>Poles Apart: Arctic and Antarctic Octadecabacter strains Share High Genome Plasticity and a New Type of Xanthorhodopsin.</title>
        <authorList>
            <person name="Vollmers J."/>
            <person name="Voget S."/>
            <person name="Dietrich S."/>
            <person name="Gollnow K."/>
            <person name="Smits M."/>
            <person name="Meyer K."/>
            <person name="Brinkhoff T."/>
            <person name="Simon M."/>
            <person name="Daniel R."/>
        </authorList>
    </citation>
    <scope>NUCLEOTIDE SEQUENCE [LARGE SCALE GENOMIC DNA]</scope>
    <source>
        <strain evidence="10 11">307</strain>
    </source>
</reference>
<dbReference type="CDD" id="cd00383">
    <property type="entry name" value="trans_reg_C"/>
    <property type="match status" value="1"/>
</dbReference>
<feature type="modified residue" description="4-aspartylphosphate" evidence="6">
    <location>
        <position position="55"/>
    </location>
</feature>
<dbReference type="Pfam" id="PF00486">
    <property type="entry name" value="Trans_reg_C"/>
    <property type="match status" value="1"/>
</dbReference>
<dbReference type="GO" id="GO:0032993">
    <property type="term" value="C:protein-DNA complex"/>
    <property type="evidence" value="ECO:0007669"/>
    <property type="project" value="TreeGrafter"/>
</dbReference>
<dbReference type="GO" id="GO:0005829">
    <property type="term" value="C:cytosol"/>
    <property type="evidence" value="ECO:0007669"/>
    <property type="project" value="TreeGrafter"/>
</dbReference>
<feature type="DNA-binding region" description="OmpR/PhoB-type" evidence="7">
    <location>
        <begin position="131"/>
        <end position="231"/>
    </location>
</feature>
<name>M9RGH2_9RHOB</name>
<evidence type="ECO:0000256" key="6">
    <source>
        <dbReference type="PROSITE-ProRule" id="PRU00169"/>
    </source>
</evidence>
<accession>M9RGH2</accession>
<dbReference type="Gene3D" id="6.10.250.690">
    <property type="match status" value="1"/>
</dbReference>
<dbReference type="PROSITE" id="PS50110">
    <property type="entry name" value="RESPONSE_REGULATORY"/>
    <property type="match status" value="1"/>
</dbReference>
<dbReference type="GO" id="GO:0000156">
    <property type="term" value="F:phosphorelay response regulator activity"/>
    <property type="evidence" value="ECO:0007669"/>
    <property type="project" value="TreeGrafter"/>
</dbReference>
<dbReference type="Pfam" id="PF00072">
    <property type="entry name" value="Response_reg"/>
    <property type="match status" value="1"/>
</dbReference>
<dbReference type="SMART" id="SM00448">
    <property type="entry name" value="REC"/>
    <property type="match status" value="1"/>
</dbReference>
<dbReference type="KEGG" id="oat:OAN307_c34040"/>
<gene>
    <name evidence="10" type="ORF">OAN307_c34040</name>
</gene>
<keyword evidence="2" id="KW-0902">Two-component regulatory system</keyword>
<dbReference type="Gene3D" id="1.10.10.10">
    <property type="entry name" value="Winged helix-like DNA-binding domain superfamily/Winged helix DNA-binding domain"/>
    <property type="match status" value="1"/>
</dbReference>
<dbReference type="InterPro" id="IPR036388">
    <property type="entry name" value="WH-like_DNA-bd_sf"/>
</dbReference>
<keyword evidence="4 7" id="KW-0238">DNA-binding</keyword>
<evidence type="ECO:0000256" key="5">
    <source>
        <dbReference type="ARBA" id="ARBA00023163"/>
    </source>
</evidence>
<keyword evidence="1 6" id="KW-0597">Phosphoprotein</keyword>
<dbReference type="InterPro" id="IPR001867">
    <property type="entry name" value="OmpR/PhoB-type_DNA-bd"/>
</dbReference>
<dbReference type="InterPro" id="IPR001789">
    <property type="entry name" value="Sig_transdc_resp-reg_receiver"/>
</dbReference>
<evidence type="ECO:0000256" key="4">
    <source>
        <dbReference type="ARBA" id="ARBA00023125"/>
    </source>
</evidence>
<dbReference type="InterPro" id="IPR016032">
    <property type="entry name" value="Sig_transdc_resp-reg_C-effctor"/>
</dbReference>
<evidence type="ECO:0000313" key="11">
    <source>
        <dbReference type="Proteomes" id="UP000005307"/>
    </source>
</evidence>
<dbReference type="AlphaFoldDB" id="M9RGH2"/>
<sequence length="234" mass="25910">MTDAPLIAIVDDTREIRTLLQDALEDAGFQTVCFASATMFEQSMRSLTPQVCIVDLGLPDRDGLSLVNKLSSETNAAIMIISGRIALPDRIAGLELGADDYVTKPFELAEVVTRVKVLLRRRKPSPIDVPAAAIRLGNWTANLDQHALVSDTGETKRLSYAEVKILELFTSAPNRLITRDRLLSHLREDGSETYDRAIDVRISRLRNKLGDDPVNPKMIKTIYGAGYIFIAELT</sequence>
<dbReference type="InterPro" id="IPR011006">
    <property type="entry name" value="CheY-like_superfamily"/>
</dbReference>
<dbReference type="PANTHER" id="PTHR48111">
    <property type="entry name" value="REGULATOR OF RPOS"/>
    <property type="match status" value="1"/>
</dbReference>
<evidence type="ECO:0000259" key="8">
    <source>
        <dbReference type="PROSITE" id="PS50110"/>
    </source>
</evidence>
<keyword evidence="5" id="KW-0804">Transcription</keyword>
<evidence type="ECO:0000313" key="10">
    <source>
        <dbReference type="EMBL" id="AGI68905.1"/>
    </source>
</evidence>
<feature type="domain" description="OmpR/PhoB-type" evidence="9">
    <location>
        <begin position="131"/>
        <end position="231"/>
    </location>
</feature>
<dbReference type="Proteomes" id="UP000005307">
    <property type="component" value="Chromosome"/>
</dbReference>
<dbReference type="PROSITE" id="PS51755">
    <property type="entry name" value="OMPR_PHOB"/>
    <property type="match status" value="1"/>
</dbReference>
<evidence type="ECO:0000256" key="1">
    <source>
        <dbReference type="ARBA" id="ARBA00022553"/>
    </source>
</evidence>
<dbReference type="EMBL" id="CP003740">
    <property type="protein sequence ID" value="AGI68905.1"/>
    <property type="molecule type" value="Genomic_DNA"/>
</dbReference>
<dbReference type="eggNOG" id="COG0745">
    <property type="taxonomic scope" value="Bacteria"/>
</dbReference>
<dbReference type="Gene3D" id="3.40.50.2300">
    <property type="match status" value="1"/>
</dbReference>
<protein>
    <submittedName>
        <fullName evidence="10">Two component regulatory system response regulator</fullName>
    </submittedName>
</protein>
<evidence type="ECO:0000256" key="2">
    <source>
        <dbReference type="ARBA" id="ARBA00023012"/>
    </source>
</evidence>
<evidence type="ECO:0000256" key="3">
    <source>
        <dbReference type="ARBA" id="ARBA00023015"/>
    </source>
</evidence>
<dbReference type="GO" id="GO:0000976">
    <property type="term" value="F:transcription cis-regulatory region binding"/>
    <property type="evidence" value="ECO:0007669"/>
    <property type="project" value="TreeGrafter"/>
</dbReference>
<dbReference type="HOGENOM" id="CLU_000445_30_4_5"/>
<organism evidence="10 11">
    <name type="scientific">Octadecabacter antarcticus 307</name>
    <dbReference type="NCBI Taxonomy" id="391626"/>
    <lineage>
        <taxon>Bacteria</taxon>
        <taxon>Pseudomonadati</taxon>
        <taxon>Pseudomonadota</taxon>
        <taxon>Alphaproteobacteria</taxon>
        <taxon>Rhodobacterales</taxon>
        <taxon>Roseobacteraceae</taxon>
        <taxon>Octadecabacter</taxon>
    </lineage>
</organism>
<dbReference type="GO" id="GO:0006355">
    <property type="term" value="P:regulation of DNA-templated transcription"/>
    <property type="evidence" value="ECO:0007669"/>
    <property type="project" value="InterPro"/>
</dbReference>
<dbReference type="PANTHER" id="PTHR48111:SF4">
    <property type="entry name" value="DNA-BINDING DUAL TRANSCRIPTIONAL REGULATOR OMPR"/>
    <property type="match status" value="1"/>
</dbReference>
<dbReference type="SUPFAM" id="SSF46894">
    <property type="entry name" value="C-terminal effector domain of the bipartite response regulators"/>
    <property type="match status" value="1"/>
</dbReference>
<dbReference type="OrthoDB" id="9802426at2"/>
<feature type="domain" description="Response regulatory" evidence="8">
    <location>
        <begin position="6"/>
        <end position="119"/>
    </location>
</feature>
<dbReference type="SMART" id="SM00862">
    <property type="entry name" value="Trans_reg_C"/>
    <property type="match status" value="1"/>
</dbReference>
<dbReference type="STRING" id="391626.OAN307_c34040"/>
<dbReference type="RefSeq" id="WP_015500880.1">
    <property type="nucleotide sequence ID" value="NC_020911.1"/>
</dbReference>
<evidence type="ECO:0000256" key="7">
    <source>
        <dbReference type="PROSITE-ProRule" id="PRU01091"/>
    </source>
</evidence>
<dbReference type="SUPFAM" id="SSF52172">
    <property type="entry name" value="CheY-like"/>
    <property type="match status" value="1"/>
</dbReference>
<proteinExistence type="predicted"/>
<evidence type="ECO:0000259" key="9">
    <source>
        <dbReference type="PROSITE" id="PS51755"/>
    </source>
</evidence>
<keyword evidence="3" id="KW-0805">Transcription regulation</keyword>
<keyword evidence="11" id="KW-1185">Reference proteome</keyword>
<dbReference type="InterPro" id="IPR039420">
    <property type="entry name" value="WalR-like"/>
</dbReference>